<keyword evidence="3" id="KW-0540">Nuclease</keyword>
<dbReference type="PANTHER" id="PTHR34477:SF5">
    <property type="entry name" value="BSL5627 PROTEIN"/>
    <property type="match status" value="1"/>
</dbReference>
<dbReference type="InterPro" id="IPR050190">
    <property type="entry name" value="UPF0213_domain"/>
</dbReference>
<keyword evidence="4" id="KW-1185">Reference proteome</keyword>
<dbReference type="EMBL" id="JAASRM010000001">
    <property type="protein sequence ID" value="NIK90331.1"/>
    <property type="molecule type" value="Genomic_DNA"/>
</dbReference>
<dbReference type="InterPro" id="IPR000305">
    <property type="entry name" value="GIY-YIG_endonuc"/>
</dbReference>
<name>A0A846N561_9PROT</name>
<accession>A0A846N561</accession>
<dbReference type="SUPFAM" id="SSF82771">
    <property type="entry name" value="GIY-YIG endonuclease"/>
    <property type="match status" value="1"/>
</dbReference>
<dbReference type="Pfam" id="PF01541">
    <property type="entry name" value="GIY-YIG"/>
    <property type="match status" value="1"/>
</dbReference>
<keyword evidence="3" id="KW-0378">Hydrolase</keyword>
<evidence type="ECO:0000313" key="3">
    <source>
        <dbReference type="EMBL" id="NIK90331.1"/>
    </source>
</evidence>
<comment type="similarity">
    <text evidence="1">Belongs to the UPF0213 family.</text>
</comment>
<organism evidence="3 4">
    <name type="scientific">Rhizomicrobium palustre</name>
    <dbReference type="NCBI Taxonomy" id="189966"/>
    <lineage>
        <taxon>Bacteria</taxon>
        <taxon>Pseudomonadati</taxon>
        <taxon>Pseudomonadota</taxon>
        <taxon>Alphaproteobacteria</taxon>
        <taxon>Micropepsales</taxon>
        <taxon>Micropepsaceae</taxon>
        <taxon>Rhizomicrobium</taxon>
    </lineage>
</organism>
<evidence type="ECO:0000259" key="2">
    <source>
        <dbReference type="PROSITE" id="PS50164"/>
    </source>
</evidence>
<gene>
    <name evidence="3" type="ORF">FHS83_003649</name>
</gene>
<keyword evidence="3" id="KW-0255">Endonuclease</keyword>
<dbReference type="PANTHER" id="PTHR34477">
    <property type="entry name" value="UPF0213 PROTEIN YHBQ"/>
    <property type="match status" value="1"/>
</dbReference>
<evidence type="ECO:0000256" key="1">
    <source>
        <dbReference type="ARBA" id="ARBA00007435"/>
    </source>
</evidence>
<dbReference type="GO" id="GO:0004519">
    <property type="term" value="F:endonuclease activity"/>
    <property type="evidence" value="ECO:0007669"/>
    <property type="project" value="UniProtKB-KW"/>
</dbReference>
<dbReference type="Gene3D" id="3.40.1440.10">
    <property type="entry name" value="GIY-YIG endonuclease"/>
    <property type="match status" value="1"/>
</dbReference>
<evidence type="ECO:0000313" key="4">
    <source>
        <dbReference type="Proteomes" id="UP000570514"/>
    </source>
</evidence>
<dbReference type="InterPro" id="IPR035901">
    <property type="entry name" value="GIY-YIG_endonuc_sf"/>
</dbReference>
<sequence>MRDHCYYVYMLASAPQGTLYVGVTNDLERRIHEHREGAVPGFTKKHAVHRLVWFEEYGDIVEAIGKNV</sequence>
<dbReference type="Proteomes" id="UP000570514">
    <property type="component" value="Unassembled WGS sequence"/>
</dbReference>
<dbReference type="CDD" id="cd10448">
    <property type="entry name" value="GIY-YIG_unchar_3"/>
    <property type="match status" value="1"/>
</dbReference>
<feature type="domain" description="GIY-YIG" evidence="2">
    <location>
        <begin position="4"/>
        <end position="68"/>
    </location>
</feature>
<reference evidence="3 4" key="1">
    <citation type="submission" date="2020-03" db="EMBL/GenBank/DDBJ databases">
        <title>Genomic Encyclopedia of Type Strains, Phase IV (KMG-IV): sequencing the most valuable type-strain genomes for metagenomic binning, comparative biology and taxonomic classification.</title>
        <authorList>
            <person name="Goeker M."/>
        </authorList>
    </citation>
    <scope>NUCLEOTIDE SEQUENCE [LARGE SCALE GENOMIC DNA]</scope>
    <source>
        <strain evidence="3 4">DSM 19867</strain>
    </source>
</reference>
<protein>
    <submittedName>
        <fullName evidence="3">Putative GIY-YIG superfamily endonuclease</fullName>
    </submittedName>
</protein>
<proteinExistence type="inferred from homology"/>
<dbReference type="AlphaFoldDB" id="A0A846N561"/>
<dbReference type="PROSITE" id="PS50164">
    <property type="entry name" value="GIY_YIG"/>
    <property type="match status" value="1"/>
</dbReference>
<comment type="caution">
    <text evidence="3">The sequence shown here is derived from an EMBL/GenBank/DDBJ whole genome shotgun (WGS) entry which is preliminary data.</text>
</comment>